<gene>
    <name evidence="2" type="ORF">SAMN05660284_02144</name>
</gene>
<dbReference type="STRING" id="83765.SAMN05660284_02144"/>
<dbReference type="EMBL" id="FOVE01000016">
    <property type="protein sequence ID" value="SFN73420.1"/>
    <property type="molecule type" value="Genomic_DNA"/>
</dbReference>
<accession>A0A1I5BFH2</accession>
<evidence type="ECO:0008006" key="4">
    <source>
        <dbReference type="Google" id="ProtNLM"/>
    </source>
</evidence>
<evidence type="ECO:0000256" key="1">
    <source>
        <dbReference type="SAM" id="MobiDB-lite"/>
    </source>
</evidence>
<dbReference type="RefSeq" id="WP_143086037.1">
    <property type="nucleotide sequence ID" value="NZ_FOVE01000016.1"/>
</dbReference>
<reference evidence="3" key="1">
    <citation type="submission" date="2016-10" db="EMBL/GenBank/DDBJ databases">
        <authorList>
            <person name="Varghese N."/>
            <person name="Submissions S."/>
        </authorList>
    </citation>
    <scope>NUCLEOTIDE SEQUENCE [LARGE SCALE GENOMIC DNA]</scope>
    <source>
        <strain evidence="3">DSM 6150</strain>
    </source>
</reference>
<feature type="compositionally biased region" description="Basic and acidic residues" evidence="1">
    <location>
        <begin position="8"/>
        <end position="17"/>
    </location>
</feature>
<keyword evidence="3" id="KW-1185">Reference proteome</keyword>
<dbReference type="OrthoDB" id="9805924at2"/>
<evidence type="ECO:0000313" key="2">
    <source>
        <dbReference type="EMBL" id="SFN73420.1"/>
    </source>
</evidence>
<evidence type="ECO:0000313" key="3">
    <source>
        <dbReference type="Proteomes" id="UP000242869"/>
    </source>
</evidence>
<sequence length="227" mass="25416">MQSGDRTGATHDHKFKDNPALAPYANRMNTQKGHPGMNSPEPLRISAIDVKGIQHEGTSVFLKIAGRCDGVDCEMNVGMLTHVFETLINQGQSLMAAMHSSPTCAEENAALRKAVWPLLRLTEPDWRMLLWEMNLDCLVDFLWFMNDPELTVKATRNISSSVLTLNPEKRAAMMREMIEEKFGAHDPDNVSANLMQAARQSVHEMMKTLIRLEDEGRIPAAYPQVGI</sequence>
<dbReference type="Proteomes" id="UP000242869">
    <property type="component" value="Unassembled WGS sequence"/>
</dbReference>
<organism evidence="2 3">
    <name type="scientific">Formivibrio citricus</name>
    <dbReference type="NCBI Taxonomy" id="83765"/>
    <lineage>
        <taxon>Bacteria</taxon>
        <taxon>Pseudomonadati</taxon>
        <taxon>Pseudomonadota</taxon>
        <taxon>Betaproteobacteria</taxon>
        <taxon>Neisseriales</taxon>
        <taxon>Chitinibacteraceae</taxon>
        <taxon>Formivibrio</taxon>
    </lineage>
</organism>
<protein>
    <recommendedName>
        <fullName evidence="4">Flagellar motor switch protein FliG C-terminal domain-containing protein</fullName>
    </recommendedName>
</protein>
<name>A0A1I5BFH2_9NEIS</name>
<feature type="region of interest" description="Disordered" evidence="1">
    <location>
        <begin position="1"/>
        <end position="22"/>
    </location>
</feature>
<proteinExistence type="predicted"/>
<dbReference type="AlphaFoldDB" id="A0A1I5BFH2"/>